<evidence type="ECO:0000256" key="2">
    <source>
        <dbReference type="ARBA" id="ARBA00022475"/>
    </source>
</evidence>
<keyword evidence="2" id="KW-1003">Cell membrane</keyword>
<dbReference type="PANTHER" id="PTHR30086:SF20">
    <property type="entry name" value="ARGININE EXPORTER PROTEIN ARGO-RELATED"/>
    <property type="match status" value="1"/>
</dbReference>
<sequence length="211" mass="23149">MLLFVNRLFLQMLLSYDIFMALVVFAFVTSITPGPNNLMLLASGVNFGFRRTIPHMLGIGVGFLTLLLGVGYGLGAVLETAPMLYLALKFAGGAYMLYLAYKIATSTSVGSVTDSAAKPMSFMQALLFQWVNPKAWVMAVTAMASYTVHDAYTLSVLVIGTVFAIINLPSVSSWAAFGSLLRQWLEDPVRLKWFNLTMALLLVASLWPMLR</sequence>
<evidence type="ECO:0000256" key="4">
    <source>
        <dbReference type="ARBA" id="ARBA00022989"/>
    </source>
</evidence>
<feature type="transmembrane region" description="Helical" evidence="6">
    <location>
        <begin position="152"/>
        <end position="181"/>
    </location>
</feature>
<feature type="transmembrane region" description="Helical" evidence="6">
    <location>
        <begin position="83"/>
        <end position="101"/>
    </location>
</feature>
<dbReference type="GO" id="GO:0005886">
    <property type="term" value="C:plasma membrane"/>
    <property type="evidence" value="ECO:0007669"/>
    <property type="project" value="UniProtKB-SubCell"/>
</dbReference>
<keyword evidence="5 6" id="KW-0472">Membrane</keyword>
<feature type="transmembrane region" description="Helical" evidence="6">
    <location>
        <begin position="193"/>
        <end position="210"/>
    </location>
</feature>
<keyword evidence="3 6" id="KW-0812">Transmembrane</keyword>
<feature type="transmembrane region" description="Helical" evidence="6">
    <location>
        <begin position="53"/>
        <end position="77"/>
    </location>
</feature>
<dbReference type="PANTHER" id="PTHR30086">
    <property type="entry name" value="ARGININE EXPORTER PROTEIN ARGO"/>
    <property type="match status" value="1"/>
</dbReference>
<feature type="transmembrane region" description="Helical" evidence="6">
    <location>
        <begin position="122"/>
        <end position="146"/>
    </location>
</feature>
<feature type="transmembrane region" description="Helical" evidence="6">
    <location>
        <begin position="12"/>
        <end position="32"/>
    </location>
</feature>
<keyword evidence="8" id="KW-1185">Reference proteome</keyword>
<dbReference type="GO" id="GO:0033228">
    <property type="term" value="P:cysteine export across plasma membrane"/>
    <property type="evidence" value="ECO:0007669"/>
    <property type="project" value="TreeGrafter"/>
</dbReference>
<evidence type="ECO:0000256" key="5">
    <source>
        <dbReference type="ARBA" id="ARBA00023136"/>
    </source>
</evidence>
<accession>A0A366E0D9</accession>
<dbReference type="AlphaFoldDB" id="A0A366E0D9"/>
<dbReference type="Proteomes" id="UP000252893">
    <property type="component" value="Unassembled WGS sequence"/>
</dbReference>
<gene>
    <name evidence="7" type="ORF">DFR47_104280</name>
</gene>
<reference evidence="7 8" key="1">
    <citation type="submission" date="2018-06" db="EMBL/GenBank/DDBJ databases">
        <title>Genomic Encyclopedia of Type Strains, Phase IV (KMG-IV): sequencing the most valuable type-strain genomes for metagenomic binning, comparative biology and taxonomic classification.</title>
        <authorList>
            <person name="Goeker M."/>
        </authorList>
    </citation>
    <scope>NUCLEOTIDE SEQUENCE [LARGE SCALE GENOMIC DNA]</scope>
    <source>
        <strain evidence="7 8">DSM 25619</strain>
    </source>
</reference>
<dbReference type="GO" id="GO:0015171">
    <property type="term" value="F:amino acid transmembrane transporter activity"/>
    <property type="evidence" value="ECO:0007669"/>
    <property type="project" value="TreeGrafter"/>
</dbReference>
<protein>
    <submittedName>
        <fullName evidence="7">Threonine/homoserine/homoserine lactone efflux protein</fullName>
    </submittedName>
</protein>
<organism evidence="7 8">
    <name type="scientific">Pseudochrobactrum asaccharolyticum</name>
    <dbReference type="NCBI Taxonomy" id="354351"/>
    <lineage>
        <taxon>Bacteria</taxon>
        <taxon>Pseudomonadati</taxon>
        <taxon>Pseudomonadota</taxon>
        <taxon>Alphaproteobacteria</taxon>
        <taxon>Hyphomicrobiales</taxon>
        <taxon>Brucellaceae</taxon>
        <taxon>Pseudochrobactrum</taxon>
    </lineage>
</organism>
<evidence type="ECO:0000256" key="3">
    <source>
        <dbReference type="ARBA" id="ARBA00022692"/>
    </source>
</evidence>
<dbReference type="EMBL" id="QNRH01000004">
    <property type="protein sequence ID" value="RBO94918.1"/>
    <property type="molecule type" value="Genomic_DNA"/>
</dbReference>
<comment type="caution">
    <text evidence="7">The sequence shown here is derived from an EMBL/GenBank/DDBJ whole genome shotgun (WGS) entry which is preliminary data.</text>
</comment>
<name>A0A366E0D9_9HYPH</name>
<keyword evidence="4 6" id="KW-1133">Transmembrane helix</keyword>
<proteinExistence type="predicted"/>
<dbReference type="Pfam" id="PF01810">
    <property type="entry name" value="LysE"/>
    <property type="match status" value="1"/>
</dbReference>
<dbReference type="InterPro" id="IPR001123">
    <property type="entry name" value="LeuE-type"/>
</dbReference>
<comment type="subcellular location">
    <subcellularLocation>
        <location evidence="1">Cell membrane</location>
        <topology evidence="1">Multi-pass membrane protein</topology>
    </subcellularLocation>
</comment>
<evidence type="ECO:0000313" key="8">
    <source>
        <dbReference type="Proteomes" id="UP000252893"/>
    </source>
</evidence>
<evidence type="ECO:0000313" key="7">
    <source>
        <dbReference type="EMBL" id="RBO94918.1"/>
    </source>
</evidence>
<evidence type="ECO:0000256" key="6">
    <source>
        <dbReference type="SAM" id="Phobius"/>
    </source>
</evidence>
<evidence type="ECO:0000256" key="1">
    <source>
        <dbReference type="ARBA" id="ARBA00004651"/>
    </source>
</evidence>